<dbReference type="Pfam" id="PF07647">
    <property type="entry name" value="SAM_2"/>
    <property type="match status" value="1"/>
</dbReference>
<reference evidence="2" key="1">
    <citation type="submission" date="2023-03" db="EMBL/GenBank/DDBJ databases">
        <title>Electrophorus voltai genome.</title>
        <authorList>
            <person name="Bian C."/>
        </authorList>
    </citation>
    <scope>NUCLEOTIDE SEQUENCE</scope>
    <source>
        <strain evidence="2">CB-2022</strain>
        <tissue evidence="2">Muscle</tissue>
    </source>
</reference>
<accession>A0AAD9E1A7</accession>
<dbReference type="GO" id="GO:0009898">
    <property type="term" value="C:cytoplasmic side of plasma membrane"/>
    <property type="evidence" value="ECO:0007669"/>
    <property type="project" value="TreeGrafter"/>
</dbReference>
<dbReference type="PANTHER" id="PTHR20843:SF1">
    <property type="entry name" value="STERILE ALPHA MOTIF DOMAIN-CONTAINING PROTEIN 10"/>
    <property type="match status" value="1"/>
</dbReference>
<comment type="caution">
    <text evidence="2">The sequence shown here is derived from an EMBL/GenBank/DDBJ whole genome shotgun (WGS) entry which is preliminary data.</text>
</comment>
<keyword evidence="3" id="KW-1185">Reference proteome</keyword>
<evidence type="ECO:0000259" key="1">
    <source>
        <dbReference type="Pfam" id="PF07647"/>
    </source>
</evidence>
<evidence type="ECO:0000313" key="2">
    <source>
        <dbReference type="EMBL" id="KAK1801601.1"/>
    </source>
</evidence>
<dbReference type="InterPro" id="IPR013761">
    <property type="entry name" value="SAM/pointed_sf"/>
</dbReference>
<name>A0AAD9E1A7_9TELE</name>
<organism evidence="2 3">
    <name type="scientific">Electrophorus voltai</name>
    <dbReference type="NCBI Taxonomy" id="2609070"/>
    <lineage>
        <taxon>Eukaryota</taxon>
        <taxon>Metazoa</taxon>
        <taxon>Chordata</taxon>
        <taxon>Craniata</taxon>
        <taxon>Vertebrata</taxon>
        <taxon>Euteleostomi</taxon>
        <taxon>Actinopterygii</taxon>
        <taxon>Neopterygii</taxon>
        <taxon>Teleostei</taxon>
        <taxon>Ostariophysi</taxon>
        <taxon>Gymnotiformes</taxon>
        <taxon>Gymnotoidei</taxon>
        <taxon>Gymnotidae</taxon>
        <taxon>Electrophorus</taxon>
    </lineage>
</organism>
<dbReference type="InterPro" id="IPR052268">
    <property type="entry name" value="SAM_domain-containing_protein"/>
</dbReference>
<protein>
    <recommendedName>
        <fullName evidence="1">SAM domain-containing protein</fullName>
    </recommendedName>
</protein>
<proteinExistence type="predicted"/>
<feature type="domain" description="SAM" evidence="1">
    <location>
        <begin position="32"/>
        <end position="71"/>
    </location>
</feature>
<dbReference type="PROSITE" id="PS51257">
    <property type="entry name" value="PROKAR_LIPOPROTEIN"/>
    <property type="match status" value="1"/>
</dbReference>
<dbReference type="Gene3D" id="1.10.150.50">
    <property type="entry name" value="Transcription Factor, Ets-1"/>
    <property type="match status" value="1"/>
</dbReference>
<dbReference type="EMBL" id="JAROKS010000008">
    <property type="protein sequence ID" value="KAK1801601.1"/>
    <property type="molecule type" value="Genomic_DNA"/>
</dbReference>
<gene>
    <name evidence="2" type="ORF">P4O66_004560</name>
</gene>
<dbReference type="GO" id="GO:0007169">
    <property type="term" value="P:cell surface receptor protein tyrosine kinase signaling pathway"/>
    <property type="evidence" value="ECO:0007669"/>
    <property type="project" value="TreeGrafter"/>
</dbReference>
<dbReference type="AlphaFoldDB" id="A0AAD9E1A7"/>
<dbReference type="Proteomes" id="UP001239994">
    <property type="component" value="Unassembled WGS sequence"/>
</dbReference>
<dbReference type="InterPro" id="IPR001660">
    <property type="entry name" value="SAM"/>
</dbReference>
<sequence>MLQKAIKADLCSLPAPPSLSSSSCSSSCSSWSTAGRAGRALLRLNAEKLERMGILQDTLRQEVLQQVLQLQVREEVRYLQLLSQGYSFSEGKLNGFVAREETEVKRGTFVHILTERNGGASLGIR</sequence>
<dbReference type="PANTHER" id="PTHR20843">
    <property type="entry name" value="STERILE ALPHA MOTIF DOMAIN CONTAINING PROTEIN 10"/>
    <property type="match status" value="1"/>
</dbReference>
<evidence type="ECO:0000313" key="3">
    <source>
        <dbReference type="Proteomes" id="UP001239994"/>
    </source>
</evidence>